<dbReference type="InterPro" id="IPR007048">
    <property type="entry name" value="IraD/Gp25-like"/>
</dbReference>
<dbReference type="Gene3D" id="3.10.450.40">
    <property type="match status" value="1"/>
</dbReference>
<evidence type="ECO:0000259" key="1">
    <source>
        <dbReference type="Pfam" id="PF04965"/>
    </source>
</evidence>
<dbReference type="InterPro" id="IPR017737">
    <property type="entry name" value="TssE1-like"/>
</dbReference>
<gene>
    <name evidence="2" type="primary">tssE</name>
    <name evidence="2" type="ORF">C9I89_09935</name>
</gene>
<reference evidence="2 3" key="1">
    <citation type="submission" date="2018-03" db="EMBL/GenBank/DDBJ databases">
        <title>Whole genome sequencing of Histamine producing bacteria.</title>
        <authorList>
            <person name="Butler K."/>
        </authorList>
    </citation>
    <scope>NUCLEOTIDE SEQUENCE [LARGE SCALE GENOMIC DNA]</scope>
    <source>
        <strain evidence="2 3">DSM 16190</strain>
    </source>
</reference>
<feature type="domain" description="IraD/Gp25-like" evidence="1">
    <location>
        <begin position="28"/>
        <end position="110"/>
    </location>
</feature>
<dbReference type="SUPFAM" id="SSF160719">
    <property type="entry name" value="gpW/gp25-like"/>
    <property type="match status" value="1"/>
</dbReference>
<dbReference type="PANTHER" id="PTHR38595:SF2">
    <property type="entry name" value="TYPE VI SECRETION SYSTEM BASEPLATE SUBUNIT TSSE"/>
    <property type="match status" value="1"/>
</dbReference>
<organism evidence="2 3">
    <name type="scientific">Photobacterium lipolyticum</name>
    <dbReference type="NCBI Taxonomy" id="266810"/>
    <lineage>
        <taxon>Bacteria</taxon>
        <taxon>Pseudomonadati</taxon>
        <taxon>Pseudomonadota</taxon>
        <taxon>Gammaproteobacteria</taxon>
        <taxon>Vibrionales</taxon>
        <taxon>Vibrionaceae</taxon>
        <taxon>Photobacterium</taxon>
    </lineage>
</organism>
<dbReference type="Pfam" id="PF04965">
    <property type="entry name" value="GPW_gp25"/>
    <property type="match status" value="1"/>
</dbReference>
<dbReference type="EMBL" id="PYMC01000006">
    <property type="protein sequence ID" value="PSW05104.1"/>
    <property type="molecule type" value="Genomic_DNA"/>
</dbReference>
<dbReference type="PANTHER" id="PTHR38595">
    <property type="entry name" value="CYTOPLASMIC PROTEIN-RELATED"/>
    <property type="match status" value="1"/>
</dbReference>
<proteinExistence type="predicted"/>
<keyword evidence="3" id="KW-1185">Reference proteome</keyword>
<name>A0A2T3MYS3_9GAMM</name>
<accession>A0A2T3MYS3</accession>
<sequence length="135" mass="15478">MRNRLFDRLSGDAERTRHLSDIDALCLSIKQHISQLIGTRQGSAMTVPQLGLPDLNSQHMSPFDAIQHIRREIERVIHQFEPRLHEASVKYLGDVNNPLNLTFNIEGNVMINGRTDCISFSTHLNNHDRHRVECS</sequence>
<dbReference type="OrthoDB" id="6399624at2"/>
<dbReference type="RefSeq" id="WP_107283206.1">
    <property type="nucleotide sequence ID" value="NZ_PYMC01000006.1"/>
</dbReference>
<protein>
    <submittedName>
        <fullName evidence="2">Type VI secretion system baseplate subunit TssE</fullName>
    </submittedName>
</protein>
<evidence type="ECO:0000313" key="2">
    <source>
        <dbReference type="EMBL" id="PSW05104.1"/>
    </source>
</evidence>
<comment type="caution">
    <text evidence="2">The sequence shown here is derived from an EMBL/GenBank/DDBJ whole genome shotgun (WGS) entry which is preliminary data.</text>
</comment>
<dbReference type="AlphaFoldDB" id="A0A2T3MYS3"/>
<dbReference type="InterPro" id="IPR053176">
    <property type="entry name" value="T6SS_TssE1-like"/>
</dbReference>
<dbReference type="Proteomes" id="UP000240904">
    <property type="component" value="Unassembled WGS sequence"/>
</dbReference>
<evidence type="ECO:0000313" key="3">
    <source>
        <dbReference type="Proteomes" id="UP000240904"/>
    </source>
</evidence>
<dbReference type="NCBIfam" id="TIGR03357">
    <property type="entry name" value="VI_zyme"/>
    <property type="match status" value="1"/>
</dbReference>